<reference evidence="2 3" key="1">
    <citation type="journal article" date="2016" name="Nat. Commun.">
        <title>Thousands of microbial genomes shed light on interconnected biogeochemical processes in an aquifer system.</title>
        <authorList>
            <person name="Anantharaman K."/>
            <person name="Brown C.T."/>
            <person name="Hug L.A."/>
            <person name="Sharon I."/>
            <person name="Castelle C.J."/>
            <person name="Probst A.J."/>
            <person name="Thomas B.C."/>
            <person name="Singh A."/>
            <person name="Wilkins M.J."/>
            <person name="Karaoz U."/>
            <person name="Brodie E.L."/>
            <person name="Williams K.H."/>
            <person name="Hubbard S.S."/>
            <person name="Banfield J.F."/>
        </authorList>
    </citation>
    <scope>NUCLEOTIDE SEQUENCE [LARGE SCALE GENOMIC DNA]</scope>
</reference>
<sequence length="233" mass="27470">MKKSLILFTAVAVSLLHYGSAKAQCQNSQEFSAHFSKYKALLKKDTLYEVYNPKKLQLQLEIGKVALQALKAVQTETDYIIILDEIDELDFFPREVKEELLFREPLIQEYTPGFKDNHLILNEIHELYKNYSKELANHKFNKEALYFVNNQIKTVSLVTDSTFAIVSKVYFTQSLDKYSNYELFILRYYISEVFDILAGFQKEEIEYIVFRLKTSNCFLYIEMAEDMEDYIKD</sequence>
<evidence type="ECO:0000313" key="2">
    <source>
        <dbReference type="EMBL" id="OGI83971.1"/>
    </source>
</evidence>
<keyword evidence="1" id="KW-0732">Signal</keyword>
<dbReference type="STRING" id="1801764.A2903_00910"/>
<name>A0A1F6WQ08_9BACT</name>
<comment type="caution">
    <text evidence="2">The sequence shown here is derived from an EMBL/GenBank/DDBJ whole genome shotgun (WGS) entry which is preliminary data.</text>
</comment>
<feature type="signal peptide" evidence="1">
    <location>
        <begin position="1"/>
        <end position="23"/>
    </location>
</feature>
<proteinExistence type="predicted"/>
<evidence type="ECO:0000313" key="3">
    <source>
        <dbReference type="Proteomes" id="UP000178184"/>
    </source>
</evidence>
<organism evidence="2 3">
    <name type="scientific">Candidatus Nomurabacteria bacterium RIFCSPLOWO2_01_FULL_33_17</name>
    <dbReference type="NCBI Taxonomy" id="1801764"/>
    <lineage>
        <taxon>Bacteria</taxon>
        <taxon>Candidatus Nomuraibacteriota</taxon>
    </lineage>
</organism>
<protein>
    <submittedName>
        <fullName evidence="2">Uncharacterized protein</fullName>
    </submittedName>
</protein>
<dbReference type="EMBL" id="MFUO01000014">
    <property type="protein sequence ID" value="OGI83971.1"/>
    <property type="molecule type" value="Genomic_DNA"/>
</dbReference>
<accession>A0A1F6WQ08</accession>
<dbReference type="AlphaFoldDB" id="A0A1F6WQ08"/>
<feature type="chain" id="PRO_5009527372" evidence="1">
    <location>
        <begin position="24"/>
        <end position="233"/>
    </location>
</feature>
<dbReference type="Proteomes" id="UP000178184">
    <property type="component" value="Unassembled WGS sequence"/>
</dbReference>
<evidence type="ECO:0000256" key="1">
    <source>
        <dbReference type="SAM" id="SignalP"/>
    </source>
</evidence>
<gene>
    <name evidence="2" type="ORF">A2903_00910</name>
</gene>